<feature type="compositionally biased region" description="Low complexity" evidence="8">
    <location>
        <begin position="840"/>
        <end position="850"/>
    </location>
</feature>
<feature type="compositionally biased region" description="Basic residues" evidence="8">
    <location>
        <begin position="851"/>
        <end position="862"/>
    </location>
</feature>
<feature type="region of interest" description="Disordered" evidence="8">
    <location>
        <begin position="775"/>
        <end position="807"/>
    </location>
</feature>
<comment type="caution">
    <text evidence="11">The sequence shown here is derived from an EMBL/GenBank/DDBJ whole genome shotgun (WGS) entry which is preliminary data.</text>
</comment>
<dbReference type="Pfam" id="PF03706">
    <property type="entry name" value="LPG_synthase_TM"/>
    <property type="match status" value="1"/>
</dbReference>
<feature type="domain" description="Cation-transporting P-type ATPase N-terminal" evidence="10">
    <location>
        <begin position="351"/>
        <end position="424"/>
    </location>
</feature>
<dbReference type="GO" id="GO:0005886">
    <property type="term" value="C:plasma membrane"/>
    <property type="evidence" value="ECO:0007669"/>
    <property type="project" value="UniProtKB-SubCell"/>
</dbReference>
<dbReference type="InterPro" id="IPR008250">
    <property type="entry name" value="ATPase_P-typ_transduc_dom_A_sf"/>
</dbReference>
<evidence type="ECO:0000256" key="3">
    <source>
        <dbReference type="ARBA" id="ARBA00022692"/>
    </source>
</evidence>
<dbReference type="InterPro" id="IPR018303">
    <property type="entry name" value="ATPase_P-typ_P_site"/>
</dbReference>
<dbReference type="Pfam" id="PF00122">
    <property type="entry name" value="E1-E2_ATPase"/>
    <property type="match status" value="1"/>
</dbReference>
<organism evidence="11 12">
    <name type="scientific">Corallococcus sicarius</name>
    <dbReference type="NCBI Taxonomy" id="2316726"/>
    <lineage>
        <taxon>Bacteria</taxon>
        <taxon>Pseudomonadati</taxon>
        <taxon>Myxococcota</taxon>
        <taxon>Myxococcia</taxon>
        <taxon>Myxococcales</taxon>
        <taxon>Cystobacterineae</taxon>
        <taxon>Myxococcaceae</taxon>
        <taxon>Corallococcus</taxon>
    </lineage>
</organism>
<dbReference type="GO" id="GO:0016887">
    <property type="term" value="F:ATP hydrolysis activity"/>
    <property type="evidence" value="ECO:0007669"/>
    <property type="project" value="InterPro"/>
</dbReference>
<evidence type="ECO:0000259" key="10">
    <source>
        <dbReference type="SMART" id="SM00831"/>
    </source>
</evidence>
<evidence type="ECO:0000256" key="5">
    <source>
        <dbReference type="ARBA" id="ARBA00022840"/>
    </source>
</evidence>
<name>A0A3A8P2A5_9BACT</name>
<keyword evidence="12" id="KW-1185">Reference proteome</keyword>
<evidence type="ECO:0000256" key="7">
    <source>
        <dbReference type="ARBA" id="ARBA00023136"/>
    </source>
</evidence>
<evidence type="ECO:0000256" key="2">
    <source>
        <dbReference type="ARBA" id="ARBA00022475"/>
    </source>
</evidence>
<feature type="transmembrane region" description="Helical" evidence="9">
    <location>
        <begin position="402"/>
        <end position="422"/>
    </location>
</feature>
<evidence type="ECO:0000313" key="12">
    <source>
        <dbReference type="Proteomes" id="UP000273405"/>
    </source>
</evidence>
<feature type="transmembrane region" description="Helical" evidence="9">
    <location>
        <begin position="589"/>
        <end position="610"/>
    </location>
</feature>
<feature type="transmembrane region" description="Helical" evidence="9">
    <location>
        <begin position="269"/>
        <end position="289"/>
    </location>
</feature>
<evidence type="ECO:0000256" key="8">
    <source>
        <dbReference type="SAM" id="MobiDB-lite"/>
    </source>
</evidence>
<feature type="transmembrane region" description="Helical" evidence="9">
    <location>
        <begin position="62"/>
        <end position="85"/>
    </location>
</feature>
<feature type="transmembrane region" description="Helical" evidence="9">
    <location>
        <begin position="172"/>
        <end position="192"/>
    </location>
</feature>
<dbReference type="SUPFAM" id="SSF81665">
    <property type="entry name" value="Calcium ATPase, transmembrane domain M"/>
    <property type="match status" value="1"/>
</dbReference>
<protein>
    <submittedName>
        <fullName evidence="11">TIGR00374 family protein</fullName>
    </submittedName>
</protein>
<dbReference type="Gene3D" id="1.20.1110.10">
    <property type="entry name" value="Calcium-transporting ATPase, transmembrane domain"/>
    <property type="match status" value="1"/>
</dbReference>
<evidence type="ECO:0000256" key="4">
    <source>
        <dbReference type="ARBA" id="ARBA00022741"/>
    </source>
</evidence>
<proteinExistence type="predicted"/>
<keyword evidence="6 9" id="KW-1133">Transmembrane helix</keyword>
<comment type="subcellular location">
    <subcellularLocation>
        <location evidence="1">Cell membrane</location>
        <topology evidence="1">Multi-pass membrane protein</topology>
    </subcellularLocation>
</comment>
<dbReference type="InterPro" id="IPR023298">
    <property type="entry name" value="ATPase_P-typ_TM_dom_sf"/>
</dbReference>
<feature type="transmembrane region" description="Helical" evidence="9">
    <location>
        <begin position="136"/>
        <end position="160"/>
    </location>
</feature>
<evidence type="ECO:0000256" key="9">
    <source>
        <dbReference type="SAM" id="Phobius"/>
    </source>
</evidence>
<dbReference type="Proteomes" id="UP000273405">
    <property type="component" value="Unassembled WGS sequence"/>
</dbReference>
<keyword evidence="5" id="KW-0067">ATP-binding</keyword>
<dbReference type="InterPro" id="IPR023214">
    <property type="entry name" value="HAD_sf"/>
</dbReference>
<dbReference type="NCBIfam" id="TIGR00374">
    <property type="entry name" value="flippase-like domain"/>
    <property type="match status" value="1"/>
</dbReference>
<dbReference type="PRINTS" id="PR00119">
    <property type="entry name" value="CATATPASE"/>
</dbReference>
<dbReference type="InterPro" id="IPR059000">
    <property type="entry name" value="ATPase_P-type_domA"/>
</dbReference>
<sequence length="862" mass="91573">MGRPRRPTLRSGPGGGVPDAPVRRGWRGWGFGLALLAAVILVVTRASEEREFARLLKESAPAWQLVAALLQAATYLSQSAVWRAVLRRTRFRVPLGALYSLSFAKLFIDQALPSAGISGAALIVHGLERRGVGRGPVMACVVVETMTNYTALILALLVALGMADWLGEARGLVWAATAVLIALSGALILFLVRLTRGASAGRSPPHGFARIPSARTLLHALSEAPPELAHSPRVLTEATGFNFIIHLLDAATLWALLRALGVDAAPTGVFTAFMLSALARTLGVIPGGLGTFEAASTGTLTLMGVPLAAALSATVLFRGLSFYLPLLPGLWLSRGELREQREAARLPAIERYWALAPLTLLDALRASPDGLAQDEAARRRELHGSNALEEARRPSRLRVVWLQLKSPLVLLLVVAAVISAFTGDWTDALIVLAIVLGSVLLGSSREYKAQATIARLRERIVTGVKVLRGGRAATVPLPDIVPGDVVLLSAGSMVPADARVLEATDLFVSQAVLTGESFPVEKRPGVAAPEAALAERDNCVFRGTHVRNGTGRCLVVTTGRNTAFGAIAGRLALRAPETEFERGLRQFGYVLLTTMVVMVLGVVAANVLLNRPPVETLLFCLALAVGLSPELLPAILSVNLSAGSQAMAARGVLVRRLSAIENLGSMDVLCTDKTGTLTEGVVSLQGAYDAQGARSEDVLALASLNAWLQAGMANPLDDALLRARRPAPGTADKLGEIPYDFVRKRLSVIVRQGDDVRLVTKGAFAQVLEACTGSWPSPTRRRRAPARPSPGCPGGAWTSSSSPATAAGWRSTWPARWAWAPRGCSPGPSCTSSATRRCGTRPSGRSSSWRWTRRRRSASSWP</sequence>
<dbReference type="Pfam" id="PF00690">
    <property type="entry name" value="Cation_ATPase_N"/>
    <property type="match status" value="1"/>
</dbReference>
<reference evidence="12" key="1">
    <citation type="submission" date="2018-09" db="EMBL/GenBank/DDBJ databases">
        <authorList>
            <person name="Livingstone P.G."/>
            <person name="Whitworth D.E."/>
        </authorList>
    </citation>
    <scope>NUCLEOTIDE SEQUENCE [LARGE SCALE GENOMIC DNA]</scope>
    <source>
        <strain evidence="12">CA040B</strain>
    </source>
</reference>
<dbReference type="Gene3D" id="3.40.1110.10">
    <property type="entry name" value="Calcium-transporting ATPase, cytoplasmic domain N"/>
    <property type="match status" value="1"/>
</dbReference>
<evidence type="ECO:0000256" key="6">
    <source>
        <dbReference type="ARBA" id="ARBA00022989"/>
    </source>
</evidence>
<evidence type="ECO:0000313" key="11">
    <source>
        <dbReference type="EMBL" id="RKH47495.1"/>
    </source>
</evidence>
<dbReference type="Gene3D" id="3.40.50.1000">
    <property type="entry name" value="HAD superfamily/HAD-like"/>
    <property type="match status" value="1"/>
</dbReference>
<dbReference type="NCBIfam" id="TIGR01494">
    <property type="entry name" value="ATPase_P-type"/>
    <property type="match status" value="1"/>
</dbReference>
<feature type="compositionally biased region" description="Low complexity" evidence="8">
    <location>
        <begin position="795"/>
        <end position="807"/>
    </location>
</feature>
<dbReference type="SMART" id="SM00831">
    <property type="entry name" value="Cation_ATPase_N"/>
    <property type="match status" value="1"/>
</dbReference>
<keyword evidence="2" id="KW-1003">Cell membrane</keyword>
<dbReference type="SUPFAM" id="SSF81660">
    <property type="entry name" value="Metal cation-transporting ATPase, ATP-binding domain N"/>
    <property type="match status" value="1"/>
</dbReference>
<feature type="transmembrane region" description="Helical" evidence="9">
    <location>
        <begin position="428"/>
        <end position="447"/>
    </location>
</feature>
<dbReference type="AlphaFoldDB" id="A0A3A8P2A5"/>
<feature type="region of interest" description="Disordered" evidence="8">
    <location>
        <begin position="824"/>
        <end position="862"/>
    </location>
</feature>
<dbReference type="EMBL" id="RAWG01000010">
    <property type="protein sequence ID" value="RKH47495.1"/>
    <property type="molecule type" value="Genomic_DNA"/>
</dbReference>
<dbReference type="PANTHER" id="PTHR42861">
    <property type="entry name" value="CALCIUM-TRANSPORTING ATPASE"/>
    <property type="match status" value="1"/>
</dbReference>
<dbReference type="InterPro" id="IPR022791">
    <property type="entry name" value="L-PG_synthase/AglD"/>
</dbReference>
<feature type="transmembrane region" description="Helical" evidence="9">
    <location>
        <begin position="28"/>
        <end position="47"/>
    </location>
</feature>
<keyword evidence="4" id="KW-0547">Nucleotide-binding</keyword>
<dbReference type="InterPro" id="IPR004014">
    <property type="entry name" value="ATPase_P-typ_cation-transptr_N"/>
</dbReference>
<accession>A0A3A8P2A5</accession>
<feature type="transmembrane region" description="Helical" evidence="9">
    <location>
        <begin position="309"/>
        <end position="332"/>
    </location>
</feature>
<evidence type="ECO:0000256" key="1">
    <source>
        <dbReference type="ARBA" id="ARBA00004651"/>
    </source>
</evidence>
<dbReference type="PROSITE" id="PS00154">
    <property type="entry name" value="ATPASE_E1_E2"/>
    <property type="match status" value="1"/>
</dbReference>
<keyword evidence="3 9" id="KW-0812">Transmembrane</keyword>
<dbReference type="InterPro" id="IPR023299">
    <property type="entry name" value="ATPase_P-typ_cyto_dom_N"/>
</dbReference>
<gene>
    <name evidence="11" type="ORF">D7X12_02705</name>
</gene>
<dbReference type="GO" id="GO:0005524">
    <property type="term" value="F:ATP binding"/>
    <property type="evidence" value="ECO:0007669"/>
    <property type="project" value="UniProtKB-KW"/>
</dbReference>
<dbReference type="Gene3D" id="2.70.150.10">
    <property type="entry name" value="Calcium-transporting ATPase, cytoplasmic transduction domain A"/>
    <property type="match status" value="1"/>
</dbReference>
<keyword evidence="7 9" id="KW-0472">Membrane</keyword>
<dbReference type="InterPro" id="IPR001757">
    <property type="entry name" value="P_typ_ATPase"/>
</dbReference>
<dbReference type="SUPFAM" id="SSF81653">
    <property type="entry name" value="Calcium ATPase, transduction domain A"/>
    <property type="match status" value="1"/>
</dbReference>